<dbReference type="OrthoDB" id="3773350at2759"/>
<feature type="compositionally biased region" description="Basic and acidic residues" evidence="1">
    <location>
        <begin position="110"/>
        <end position="161"/>
    </location>
</feature>
<evidence type="ECO:0000313" key="4">
    <source>
        <dbReference type="Proteomes" id="UP000799770"/>
    </source>
</evidence>
<reference evidence="3" key="1">
    <citation type="journal article" date="2020" name="Stud. Mycol.">
        <title>101 Dothideomycetes genomes: a test case for predicting lifestyles and emergence of pathogens.</title>
        <authorList>
            <person name="Haridas S."/>
            <person name="Albert R."/>
            <person name="Binder M."/>
            <person name="Bloem J."/>
            <person name="Labutti K."/>
            <person name="Salamov A."/>
            <person name="Andreopoulos B."/>
            <person name="Baker S."/>
            <person name="Barry K."/>
            <person name="Bills G."/>
            <person name="Bluhm B."/>
            <person name="Cannon C."/>
            <person name="Castanera R."/>
            <person name="Culley D."/>
            <person name="Daum C."/>
            <person name="Ezra D."/>
            <person name="Gonzalez J."/>
            <person name="Henrissat B."/>
            <person name="Kuo A."/>
            <person name="Liang C."/>
            <person name="Lipzen A."/>
            <person name="Lutzoni F."/>
            <person name="Magnuson J."/>
            <person name="Mondo S."/>
            <person name="Nolan M."/>
            <person name="Ohm R."/>
            <person name="Pangilinan J."/>
            <person name="Park H.-J."/>
            <person name="Ramirez L."/>
            <person name="Alfaro M."/>
            <person name="Sun H."/>
            <person name="Tritt A."/>
            <person name="Yoshinaga Y."/>
            <person name="Zwiers L.-H."/>
            <person name="Turgeon B."/>
            <person name="Goodwin S."/>
            <person name="Spatafora J."/>
            <person name="Crous P."/>
            <person name="Grigoriev I."/>
        </authorList>
    </citation>
    <scope>NUCLEOTIDE SEQUENCE</scope>
    <source>
        <strain evidence="3">CBS 627.86</strain>
    </source>
</reference>
<dbReference type="EMBL" id="ML977313">
    <property type="protein sequence ID" value="KAF2121021.1"/>
    <property type="molecule type" value="Genomic_DNA"/>
</dbReference>
<dbReference type="Proteomes" id="UP000799770">
    <property type="component" value="Unassembled WGS sequence"/>
</dbReference>
<proteinExistence type="predicted"/>
<keyword evidence="4" id="KW-1185">Reference proteome</keyword>
<name>A0A6A5ZRZ5_9PLEO</name>
<feature type="chain" id="PRO_5025340900" evidence="2">
    <location>
        <begin position="21"/>
        <end position="530"/>
    </location>
</feature>
<keyword evidence="2" id="KW-0732">Signal</keyword>
<protein>
    <submittedName>
        <fullName evidence="3">Uncharacterized protein</fullName>
    </submittedName>
</protein>
<organism evidence="3 4">
    <name type="scientific">Lophiotrema nucula</name>
    <dbReference type="NCBI Taxonomy" id="690887"/>
    <lineage>
        <taxon>Eukaryota</taxon>
        <taxon>Fungi</taxon>
        <taxon>Dikarya</taxon>
        <taxon>Ascomycota</taxon>
        <taxon>Pezizomycotina</taxon>
        <taxon>Dothideomycetes</taxon>
        <taxon>Pleosporomycetidae</taxon>
        <taxon>Pleosporales</taxon>
        <taxon>Lophiotremataceae</taxon>
        <taxon>Lophiotrema</taxon>
    </lineage>
</organism>
<evidence type="ECO:0000256" key="1">
    <source>
        <dbReference type="SAM" id="MobiDB-lite"/>
    </source>
</evidence>
<evidence type="ECO:0000256" key="2">
    <source>
        <dbReference type="SAM" id="SignalP"/>
    </source>
</evidence>
<accession>A0A6A5ZRZ5</accession>
<feature type="region of interest" description="Disordered" evidence="1">
    <location>
        <begin position="191"/>
        <end position="259"/>
    </location>
</feature>
<dbReference type="AlphaFoldDB" id="A0A6A5ZRZ5"/>
<evidence type="ECO:0000313" key="3">
    <source>
        <dbReference type="EMBL" id="KAF2121021.1"/>
    </source>
</evidence>
<feature type="compositionally biased region" description="Basic and acidic residues" evidence="1">
    <location>
        <begin position="203"/>
        <end position="259"/>
    </location>
</feature>
<gene>
    <name evidence="3" type="ORF">BDV96DRAFT_595404</name>
</gene>
<feature type="signal peptide" evidence="2">
    <location>
        <begin position="1"/>
        <end position="20"/>
    </location>
</feature>
<sequence>MKLLVSYLSLLLYFDGATLTDAVTAASGQASASHDTQLFGPSSFITKLNHLFVRDDGGGACEDRCKKRCKGRRIKDPRNCQRCIPCVSGTKPDPFHITCINNDEDENRKGNCPDDTVLDPKEGPQKPDADPKDLKCAIDDEKDCKPPKIPETRPSGKENDASFKPQCLDVDENDKTKCDDKQQFMETTVGPDGKAKRICKPTRQYENKKKGRWEKMKDKFKKRWEDKRDERAKKDEERKTRRTNIDENKQRKEKEVEDKKKKKIKSYRCGMATAMEAGQKIAGLIPTKRLARRDGEGEKIDSYMDMIACYFDADFVDSDEFLDYWPSDINVDDIGIDVDHEAYMAAFEERMAHADLDFWNSHDFCKRNGNGTLEARCPPKKRDELVAKEREYAEKSQMAERALKRDLVGTSLHKRDDDVDPNDFCDMSNLAKRDTHEAEAVKKRNPFAIFIEIALFAARMATSLLSRVIPRLISFSPRLANLLEKTPKNLFKLAPKGHVGNAGSREAMKQAFRKLADHPAFKKCIRDGKP</sequence>
<feature type="region of interest" description="Disordered" evidence="1">
    <location>
        <begin position="110"/>
        <end position="166"/>
    </location>
</feature>